<dbReference type="Proteomes" id="UP000199481">
    <property type="component" value="Unassembled WGS sequence"/>
</dbReference>
<reference evidence="6" key="1">
    <citation type="submission" date="2016-10" db="EMBL/GenBank/DDBJ databases">
        <authorList>
            <person name="Varghese N."/>
            <person name="Submissions S."/>
        </authorList>
    </citation>
    <scope>NUCLEOTIDE SEQUENCE [LARGE SCALE GENOMIC DNA]</scope>
    <source>
        <strain evidence="6">MPL-11</strain>
    </source>
</reference>
<dbReference type="InterPro" id="IPR036291">
    <property type="entry name" value="NAD(P)-bd_dom_sf"/>
</dbReference>
<keyword evidence="3" id="KW-0520">NAD</keyword>
<dbReference type="PANTHER" id="PTHR43103">
    <property type="entry name" value="NUCLEOSIDE-DIPHOSPHATE-SUGAR EPIMERASE"/>
    <property type="match status" value="1"/>
</dbReference>
<dbReference type="RefSeq" id="WP_089976141.1">
    <property type="nucleotide sequence ID" value="NZ_CP084916.1"/>
</dbReference>
<dbReference type="OrthoDB" id="9779902at2"/>
<keyword evidence="2" id="KW-0560">Oxidoreductase</keyword>
<dbReference type="SUPFAM" id="SSF51735">
    <property type="entry name" value="NAD(P)-binding Rossmann-fold domains"/>
    <property type="match status" value="1"/>
</dbReference>
<dbReference type="Gene3D" id="3.40.50.720">
    <property type="entry name" value="NAD(P)-binding Rossmann-like Domain"/>
    <property type="match status" value="1"/>
</dbReference>
<organism evidence="5 6">
    <name type="scientific">Carnobacterium viridans</name>
    <dbReference type="NCBI Taxonomy" id="174587"/>
    <lineage>
        <taxon>Bacteria</taxon>
        <taxon>Bacillati</taxon>
        <taxon>Bacillota</taxon>
        <taxon>Bacilli</taxon>
        <taxon>Lactobacillales</taxon>
        <taxon>Carnobacteriaceae</taxon>
        <taxon>Carnobacterium</taxon>
    </lineage>
</organism>
<dbReference type="PANTHER" id="PTHR43103:SF5">
    <property type="entry name" value="4-EPIMERASE, PUTATIVE (AFU_ORTHOLOGUE AFUA_7G00360)-RELATED"/>
    <property type="match status" value="1"/>
</dbReference>
<evidence type="ECO:0000313" key="6">
    <source>
        <dbReference type="Proteomes" id="UP000199481"/>
    </source>
</evidence>
<keyword evidence="6" id="KW-1185">Reference proteome</keyword>
<evidence type="ECO:0000256" key="3">
    <source>
        <dbReference type="ARBA" id="ARBA00023027"/>
    </source>
</evidence>
<proteinExistence type="inferred from homology"/>
<evidence type="ECO:0000256" key="1">
    <source>
        <dbReference type="ARBA" id="ARBA00007637"/>
    </source>
</evidence>
<dbReference type="InterPro" id="IPR001509">
    <property type="entry name" value="Epimerase_deHydtase"/>
</dbReference>
<dbReference type="Pfam" id="PF01370">
    <property type="entry name" value="Epimerase"/>
    <property type="match status" value="1"/>
</dbReference>
<evidence type="ECO:0000256" key="2">
    <source>
        <dbReference type="ARBA" id="ARBA00023002"/>
    </source>
</evidence>
<dbReference type="GO" id="GO:0016491">
    <property type="term" value="F:oxidoreductase activity"/>
    <property type="evidence" value="ECO:0007669"/>
    <property type="project" value="UniProtKB-KW"/>
</dbReference>
<accession>A0A1H0YXU0</accession>
<evidence type="ECO:0000259" key="4">
    <source>
        <dbReference type="Pfam" id="PF01370"/>
    </source>
</evidence>
<gene>
    <name evidence="5" type="ORF">SAMN04487752_1216</name>
</gene>
<name>A0A1H0YXU0_9LACT</name>
<protein>
    <submittedName>
        <fullName evidence="5">Uronate dehydrogenase</fullName>
    </submittedName>
</protein>
<dbReference type="EMBL" id="FNJW01000008">
    <property type="protein sequence ID" value="SDQ20029.1"/>
    <property type="molecule type" value="Genomic_DNA"/>
</dbReference>
<dbReference type="AlphaFoldDB" id="A0A1H0YXU0"/>
<evidence type="ECO:0000313" key="5">
    <source>
        <dbReference type="EMBL" id="SDQ20029.1"/>
    </source>
</evidence>
<feature type="domain" description="NAD-dependent epimerase/dehydratase" evidence="4">
    <location>
        <begin position="4"/>
        <end position="172"/>
    </location>
</feature>
<sequence length="250" mass="27449">MANILITGATGTIGEVLTTHLKKNHKLTLVDIDFSDSDKELVDGTTTKELDLSVLDNWNGLLNGVDYVIQLAGDPSPDAEFYDSLLDLNYKIPHNLYLEASKNESIKRIIFASSIHAVDAYLQNVQVATNDPVRPADLYGVSKVYLEGLASHYAFTAGLESIGLRIGDFKGDDLPALATPDAMSNYLSGKDMCHLVDCCLTATLKEPFLLVNGISNNTFPRLDIDQARVDIGYQPQDDGFKLLGYFKKNE</sequence>
<comment type="similarity">
    <text evidence="1">Belongs to the NAD(P)-dependent epimerase/dehydratase family.</text>
</comment>